<dbReference type="Proteomes" id="UP000199126">
    <property type="component" value="Unassembled WGS sequence"/>
</dbReference>
<keyword evidence="2" id="KW-1185">Reference proteome</keyword>
<evidence type="ECO:0008006" key="3">
    <source>
        <dbReference type="Google" id="ProtNLM"/>
    </source>
</evidence>
<protein>
    <recommendedName>
        <fullName evidence="3">DUF1326 domain-containing protein</fullName>
    </recommendedName>
</protein>
<accession>A0A1H8N768</accession>
<sequence>MEPPDDDVCTASLAWHIEDGQYGDVDLSGLHAAMLVRTEEGVMFAPDTAWNVVVVVDDAADDDQRAALEDIYLGRAGGIFGAVADVHVERSEVVTAPFEFERDGTEFSVVVGDVVSVAGVGKHGFNEELGTVSPHPLTADHEMNTGKSTTATVAYDDEYAWDVSENNAFFGDFALANG</sequence>
<evidence type="ECO:0000313" key="1">
    <source>
        <dbReference type="EMBL" id="SEO25283.1"/>
    </source>
</evidence>
<dbReference type="AlphaFoldDB" id="A0A1H8N768"/>
<gene>
    <name evidence="1" type="ORF">SAMN04487948_101350</name>
</gene>
<organism evidence="1 2">
    <name type="scientific">Halogranum amylolyticum</name>
    <dbReference type="NCBI Taxonomy" id="660520"/>
    <lineage>
        <taxon>Archaea</taxon>
        <taxon>Methanobacteriati</taxon>
        <taxon>Methanobacteriota</taxon>
        <taxon>Stenosarchaea group</taxon>
        <taxon>Halobacteria</taxon>
        <taxon>Halobacteriales</taxon>
        <taxon>Haloferacaceae</taxon>
    </lineage>
</organism>
<dbReference type="Pfam" id="PF07040">
    <property type="entry name" value="DUF1326"/>
    <property type="match status" value="1"/>
</dbReference>
<evidence type="ECO:0000313" key="2">
    <source>
        <dbReference type="Proteomes" id="UP000199126"/>
    </source>
</evidence>
<name>A0A1H8N768_9EURY</name>
<dbReference type="EMBL" id="FODV01000001">
    <property type="protein sequence ID" value="SEO25283.1"/>
    <property type="molecule type" value="Genomic_DNA"/>
</dbReference>
<dbReference type="InterPro" id="IPR009758">
    <property type="entry name" value="DUF1326"/>
</dbReference>
<proteinExistence type="predicted"/>
<reference evidence="2" key="1">
    <citation type="submission" date="2016-10" db="EMBL/GenBank/DDBJ databases">
        <authorList>
            <person name="Varghese N."/>
            <person name="Submissions S."/>
        </authorList>
    </citation>
    <scope>NUCLEOTIDE SEQUENCE [LARGE SCALE GENOMIC DNA]</scope>
    <source>
        <strain evidence="2">CGMCC 1.10121</strain>
    </source>
</reference>